<dbReference type="Proteomes" id="UP001156903">
    <property type="component" value="Unassembled WGS sequence"/>
</dbReference>
<keyword evidence="1" id="KW-1133">Transmembrane helix</keyword>
<sequence length="391" mass="44319">MIDPVTIGAWIGVLVALGGAIAGTVKFLFWVFDEWQKRKNSEGFVVPTVTLQLCELPEGNCWWHMGKRGDEPVMQVVGRMLVTNIATVPVRIPRVELRYGILGRKRVAGMVMVSRVLHENMYGMYDIEPHETRNLSFDFWVYPPVASTAEAFSPRQIRFFDQFGNCHSVKRLVFRSDAPKQDLTPKEPEEHLYAITDSIEQQVASVLKAEIRRYQVCGRRTGGLGSIHIVYRSKALRGVGSDSWTPDSPANQLIAQDPDAASLSSDNLETLIRVYESYESDDERERFVKALLDRLEAGKGYLSISYFIVCVLWKTGFLSPALEKAKRDLPIGETKVFGLSNVLMLFNGLLRYRHNDFTSSMLDEIERFTHGLGEHTFLIPEKIAAIRAMRL</sequence>
<dbReference type="EMBL" id="BSPB01000072">
    <property type="protein sequence ID" value="GLS16676.1"/>
    <property type="molecule type" value="Genomic_DNA"/>
</dbReference>
<comment type="caution">
    <text evidence="2">The sequence shown here is derived from an EMBL/GenBank/DDBJ whole genome shotgun (WGS) entry which is preliminary data.</text>
</comment>
<evidence type="ECO:0000256" key="1">
    <source>
        <dbReference type="SAM" id="Phobius"/>
    </source>
</evidence>
<feature type="transmembrane region" description="Helical" evidence="1">
    <location>
        <begin position="6"/>
        <end position="32"/>
    </location>
</feature>
<keyword evidence="1" id="KW-0812">Transmembrane</keyword>
<dbReference type="RefSeq" id="WP_284309366.1">
    <property type="nucleotide sequence ID" value="NZ_BSPB01000072.1"/>
</dbReference>
<keyword evidence="1" id="KW-0472">Membrane</keyword>
<protein>
    <submittedName>
        <fullName evidence="2">Uncharacterized protein</fullName>
    </submittedName>
</protein>
<evidence type="ECO:0000313" key="2">
    <source>
        <dbReference type="EMBL" id="GLS16676.1"/>
    </source>
</evidence>
<name>A0ABQ6C8I6_9BURK</name>
<evidence type="ECO:0000313" key="3">
    <source>
        <dbReference type="Proteomes" id="UP001156903"/>
    </source>
</evidence>
<organism evidence="2 3">
    <name type="scientific">Hydrogenophaga electricum</name>
    <dbReference type="NCBI Taxonomy" id="1230953"/>
    <lineage>
        <taxon>Bacteria</taxon>
        <taxon>Pseudomonadati</taxon>
        <taxon>Pseudomonadota</taxon>
        <taxon>Betaproteobacteria</taxon>
        <taxon>Burkholderiales</taxon>
        <taxon>Comamonadaceae</taxon>
        <taxon>Hydrogenophaga</taxon>
    </lineage>
</organism>
<keyword evidence="3" id="KW-1185">Reference proteome</keyword>
<proteinExistence type="predicted"/>
<gene>
    <name evidence="2" type="ORF">GCM10007935_41190</name>
</gene>
<accession>A0ABQ6C8I6</accession>
<reference evidence="3" key="1">
    <citation type="journal article" date="2019" name="Int. J. Syst. Evol. Microbiol.">
        <title>The Global Catalogue of Microorganisms (GCM) 10K type strain sequencing project: providing services to taxonomists for standard genome sequencing and annotation.</title>
        <authorList>
            <consortium name="The Broad Institute Genomics Platform"/>
            <consortium name="The Broad Institute Genome Sequencing Center for Infectious Disease"/>
            <person name="Wu L."/>
            <person name="Ma J."/>
        </authorList>
    </citation>
    <scope>NUCLEOTIDE SEQUENCE [LARGE SCALE GENOMIC DNA]</scope>
    <source>
        <strain evidence="3">NBRC 109341</strain>
    </source>
</reference>